<dbReference type="FunCoup" id="F5Y947">
    <property type="interactions" value="105"/>
</dbReference>
<dbReference type="STRING" id="545695.TREAZ_3273"/>
<dbReference type="Pfam" id="PF00196">
    <property type="entry name" value="GerE"/>
    <property type="match status" value="1"/>
</dbReference>
<dbReference type="InterPro" id="IPR011006">
    <property type="entry name" value="CheY-like_superfamily"/>
</dbReference>
<evidence type="ECO:0000259" key="5">
    <source>
        <dbReference type="PROSITE" id="PS50110"/>
    </source>
</evidence>
<dbReference type="KEGG" id="taz:TREAZ_3273"/>
<sequence>MENKAEKPINILIVEDQVLLRESLEKLLEAQKDMHVSGTLSYAADALDFCRKKKPHLILMDVLTSDSLSTSDGADETEHSRIQINGIEAALDIRFEFPDIKIVIMTAFPEITFIDAAHHAGVQSFIYKSISSDTMLNIIRNTMGGYSVYPDRIPRELVKTPKFTEREIKTLRLLAQAKTRKEIAAALDTTEGTLKAIITGILNKTGYDNIMQYVVHAVSSGIISPKG</sequence>
<evidence type="ECO:0000256" key="1">
    <source>
        <dbReference type="ARBA" id="ARBA00022553"/>
    </source>
</evidence>
<evidence type="ECO:0000313" key="6">
    <source>
        <dbReference type="EMBL" id="AEF80939.1"/>
    </source>
</evidence>
<proteinExistence type="predicted"/>
<dbReference type="GO" id="GO:0006355">
    <property type="term" value="P:regulation of DNA-templated transcription"/>
    <property type="evidence" value="ECO:0007669"/>
    <property type="project" value="InterPro"/>
</dbReference>
<accession>F5Y947</accession>
<dbReference type="PROSITE" id="PS50043">
    <property type="entry name" value="HTH_LUXR_2"/>
    <property type="match status" value="1"/>
</dbReference>
<dbReference type="EMBL" id="CP001841">
    <property type="protein sequence ID" value="AEF80939.1"/>
    <property type="molecule type" value="Genomic_DNA"/>
</dbReference>
<dbReference type="InterPro" id="IPR000792">
    <property type="entry name" value="Tscrpt_reg_LuxR_C"/>
</dbReference>
<dbReference type="InterPro" id="IPR039420">
    <property type="entry name" value="WalR-like"/>
</dbReference>
<dbReference type="CDD" id="cd17535">
    <property type="entry name" value="REC_NarL-like"/>
    <property type="match status" value="1"/>
</dbReference>
<organism evidence="6 7">
    <name type="scientific">Leadbettera azotonutricia (strain ATCC BAA-888 / DSM 13862 / ZAS-9)</name>
    <name type="common">Treponema azotonutricium</name>
    <dbReference type="NCBI Taxonomy" id="545695"/>
    <lineage>
        <taxon>Bacteria</taxon>
        <taxon>Pseudomonadati</taxon>
        <taxon>Spirochaetota</taxon>
        <taxon>Spirochaetia</taxon>
        <taxon>Spirochaetales</taxon>
        <taxon>Breznakiellaceae</taxon>
        <taxon>Leadbettera</taxon>
    </lineage>
</organism>
<keyword evidence="1 3" id="KW-0597">Phosphoprotein</keyword>
<dbReference type="GO" id="GO:0003677">
    <property type="term" value="F:DNA binding"/>
    <property type="evidence" value="ECO:0007669"/>
    <property type="project" value="UniProtKB-KW"/>
</dbReference>
<keyword evidence="7" id="KW-1185">Reference proteome</keyword>
<evidence type="ECO:0000259" key="4">
    <source>
        <dbReference type="PROSITE" id="PS50043"/>
    </source>
</evidence>
<dbReference type="Pfam" id="PF00072">
    <property type="entry name" value="Response_reg"/>
    <property type="match status" value="1"/>
</dbReference>
<reference evidence="7" key="1">
    <citation type="submission" date="2009-12" db="EMBL/GenBank/DDBJ databases">
        <title>Complete sequence of Treponema azotonutricium strain ZAS-9.</title>
        <authorList>
            <person name="Tetu S.G."/>
            <person name="Matson E."/>
            <person name="Ren Q."/>
            <person name="Seshadri R."/>
            <person name="Elbourne L."/>
            <person name="Hassan K.A."/>
            <person name="Durkin A."/>
            <person name="Radune D."/>
            <person name="Mohamoud Y."/>
            <person name="Shay R."/>
            <person name="Jin S."/>
            <person name="Zhang X."/>
            <person name="Lucey K."/>
            <person name="Ballor N.R."/>
            <person name="Ottesen E."/>
            <person name="Rosenthal R."/>
            <person name="Allen A."/>
            <person name="Leadbetter J.R."/>
            <person name="Paulsen I.T."/>
        </authorList>
    </citation>
    <scope>NUCLEOTIDE SEQUENCE [LARGE SCALE GENOMIC DNA]</scope>
    <source>
        <strain evidence="7">ATCC BAA-888 / DSM 13862 / ZAS-9</strain>
    </source>
</reference>
<keyword evidence="2" id="KW-0238">DNA-binding</keyword>
<gene>
    <name evidence="6" type="ordered locus">TREAZ_3273</name>
</gene>
<feature type="modified residue" description="4-aspartylphosphate" evidence="3">
    <location>
        <position position="61"/>
    </location>
</feature>
<dbReference type="SUPFAM" id="SSF46894">
    <property type="entry name" value="C-terminal effector domain of the bipartite response regulators"/>
    <property type="match status" value="1"/>
</dbReference>
<dbReference type="InParanoid" id="F5Y947"/>
<dbReference type="PROSITE" id="PS50110">
    <property type="entry name" value="RESPONSE_REGULATORY"/>
    <property type="match status" value="1"/>
</dbReference>
<dbReference type="AlphaFoldDB" id="F5Y947"/>
<evidence type="ECO:0000256" key="2">
    <source>
        <dbReference type="ARBA" id="ARBA00023125"/>
    </source>
</evidence>
<dbReference type="HOGENOM" id="CLU_000445_90_10_12"/>
<reference evidence="6 7" key="2">
    <citation type="journal article" date="2011" name="ISME J.">
        <title>RNA-seq reveals cooperative metabolic interactions between two termite-gut spirochete species in co-culture.</title>
        <authorList>
            <person name="Rosenthal A.Z."/>
            <person name="Matson E.G."/>
            <person name="Eldar A."/>
            <person name="Leadbetter J.R."/>
        </authorList>
    </citation>
    <scope>NUCLEOTIDE SEQUENCE [LARGE SCALE GENOMIC DNA]</scope>
    <source>
        <strain evidence="7">ATCC BAA-888 / DSM 13862 / ZAS-9</strain>
    </source>
</reference>
<dbReference type="GO" id="GO:0000160">
    <property type="term" value="P:phosphorelay signal transduction system"/>
    <property type="evidence" value="ECO:0007669"/>
    <property type="project" value="InterPro"/>
</dbReference>
<dbReference type="SUPFAM" id="SSF52172">
    <property type="entry name" value="CheY-like"/>
    <property type="match status" value="1"/>
</dbReference>
<dbReference type="CDD" id="cd06170">
    <property type="entry name" value="LuxR_C_like"/>
    <property type="match status" value="1"/>
</dbReference>
<dbReference type="SMART" id="SM00448">
    <property type="entry name" value="REC"/>
    <property type="match status" value="1"/>
</dbReference>
<dbReference type="SMART" id="SM00421">
    <property type="entry name" value="HTH_LUXR"/>
    <property type="match status" value="1"/>
</dbReference>
<feature type="domain" description="HTH luxR-type" evidence="4">
    <location>
        <begin position="156"/>
        <end position="221"/>
    </location>
</feature>
<dbReference type="Proteomes" id="UP000009222">
    <property type="component" value="Chromosome"/>
</dbReference>
<dbReference type="PANTHER" id="PTHR43214:SF43">
    <property type="entry name" value="TWO-COMPONENT RESPONSE REGULATOR"/>
    <property type="match status" value="1"/>
</dbReference>
<dbReference type="RefSeq" id="WP_015712289.1">
    <property type="nucleotide sequence ID" value="NC_015577.1"/>
</dbReference>
<feature type="domain" description="Response regulatory" evidence="5">
    <location>
        <begin position="10"/>
        <end position="143"/>
    </location>
</feature>
<dbReference type="InterPro" id="IPR001789">
    <property type="entry name" value="Sig_transdc_resp-reg_receiver"/>
</dbReference>
<dbReference type="PANTHER" id="PTHR43214">
    <property type="entry name" value="TWO-COMPONENT RESPONSE REGULATOR"/>
    <property type="match status" value="1"/>
</dbReference>
<evidence type="ECO:0000313" key="7">
    <source>
        <dbReference type="Proteomes" id="UP000009222"/>
    </source>
</evidence>
<dbReference type="OrthoDB" id="1825091at2"/>
<dbReference type="InterPro" id="IPR058245">
    <property type="entry name" value="NreC/VraR/RcsB-like_REC"/>
</dbReference>
<name>F5Y947_LEAAZ</name>
<protein>
    <submittedName>
        <fullName evidence="6">Putative YocG</fullName>
    </submittedName>
</protein>
<dbReference type="Gene3D" id="3.40.50.2300">
    <property type="match status" value="1"/>
</dbReference>
<dbReference type="InterPro" id="IPR016032">
    <property type="entry name" value="Sig_transdc_resp-reg_C-effctor"/>
</dbReference>
<evidence type="ECO:0000256" key="3">
    <source>
        <dbReference type="PROSITE-ProRule" id="PRU00169"/>
    </source>
</evidence>
<dbReference type="eggNOG" id="COG2197">
    <property type="taxonomic scope" value="Bacteria"/>
</dbReference>